<sequence length="68" mass="7475">MWLTSKLVAVARCLSLTNKAPTLCLFCTAILRKCQINQAVIGVSLYLQLQKSDFLCITLQPSVPPPVI</sequence>
<name>A0A068YC40_ECHMU</name>
<dbReference type="EMBL" id="LN902842">
    <property type="protein sequence ID" value="CDS42113.1"/>
    <property type="molecule type" value="Genomic_DNA"/>
</dbReference>
<proteinExistence type="predicted"/>
<dbReference type="Proteomes" id="UP000017246">
    <property type="component" value="Unassembled WGS sequence"/>
</dbReference>
<keyword evidence="3" id="KW-1185">Reference proteome</keyword>
<gene>
    <name evidence="2" type="ORF">EmuJ_000981200</name>
</gene>
<reference evidence="2" key="1">
    <citation type="journal article" date="2013" name="Nature">
        <title>The genomes of four tapeworm species reveal adaptations to parasitism.</title>
        <authorList>
            <person name="Tsai I.J."/>
            <person name="Zarowiecki M."/>
            <person name="Holroyd N."/>
            <person name="Garciarrubio A."/>
            <person name="Sanchez-Flores A."/>
            <person name="Brooks K.L."/>
            <person name="Tracey A."/>
            <person name="Bobes R.J."/>
            <person name="Fragoso G."/>
            <person name="Sciutto E."/>
            <person name="Aslett M."/>
            <person name="Beasley H."/>
            <person name="Bennett H.M."/>
            <person name="Cai J."/>
            <person name="Camicia F."/>
            <person name="Clark R."/>
            <person name="Cucher M."/>
            <person name="De Silva N."/>
            <person name="Day T.A."/>
            <person name="Deplazes P."/>
            <person name="Estrada K."/>
            <person name="Fernandez C."/>
            <person name="Holland P.W."/>
            <person name="Hou J."/>
            <person name="Hu S."/>
            <person name="Huckvale T."/>
            <person name="Hung S.S."/>
            <person name="Kamenetzky L."/>
            <person name="Keane J.A."/>
            <person name="Kiss F."/>
            <person name="Koziol U."/>
            <person name="Lambert O."/>
            <person name="Liu K."/>
            <person name="Luo X."/>
            <person name="Luo Y."/>
            <person name="Macchiaroli N."/>
            <person name="Nichol S."/>
            <person name="Paps J."/>
            <person name="Parkinson J."/>
            <person name="Pouchkina-Stantcheva N."/>
            <person name="Riddiford N."/>
            <person name="Rosenzvit M."/>
            <person name="Salinas G."/>
            <person name="Wasmuth J.D."/>
            <person name="Zamanian M."/>
            <person name="Zheng Y."/>
            <person name="Cai X."/>
            <person name="Soberon X."/>
            <person name="Olson P.D."/>
            <person name="Laclette J.P."/>
            <person name="Brehm K."/>
            <person name="Berriman M."/>
            <person name="Garciarrubio A."/>
            <person name="Bobes R.J."/>
            <person name="Fragoso G."/>
            <person name="Sanchez-Flores A."/>
            <person name="Estrada K."/>
            <person name="Cevallos M.A."/>
            <person name="Morett E."/>
            <person name="Gonzalez V."/>
            <person name="Portillo T."/>
            <person name="Ochoa-Leyva A."/>
            <person name="Jose M.V."/>
            <person name="Sciutto E."/>
            <person name="Landa A."/>
            <person name="Jimenez L."/>
            <person name="Valdes V."/>
            <person name="Carrero J.C."/>
            <person name="Larralde C."/>
            <person name="Morales-Montor J."/>
            <person name="Limon-Lason J."/>
            <person name="Soberon X."/>
            <person name="Laclette J.P."/>
        </authorList>
    </citation>
    <scope>NUCLEOTIDE SEQUENCE [LARGE SCALE GENOMIC DNA]</scope>
</reference>
<organism evidence="2 3">
    <name type="scientific">Echinococcus multilocularis</name>
    <name type="common">Fox tapeworm</name>
    <dbReference type="NCBI Taxonomy" id="6211"/>
    <lineage>
        <taxon>Eukaryota</taxon>
        <taxon>Metazoa</taxon>
        <taxon>Spiralia</taxon>
        <taxon>Lophotrochozoa</taxon>
        <taxon>Platyhelminthes</taxon>
        <taxon>Cestoda</taxon>
        <taxon>Eucestoda</taxon>
        <taxon>Cyclophyllidea</taxon>
        <taxon>Taeniidae</taxon>
        <taxon>Echinococcus</taxon>
    </lineage>
</organism>
<protein>
    <submittedName>
        <fullName evidence="2">Expressed protein</fullName>
    </submittedName>
</protein>
<feature type="chain" id="PRO_5012791223" evidence="1">
    <location>
        <begin position="16"/>
        <end position="68"/>
    </location>
</feature>
<dbReference type="AlphaFoldDB" id="A0A068YC40"/>
<feature type="signal peptide" evidence="1">
    <location>
        <begin position="1"/>
        <end position="15"/>
    </location>
</feature>
<evidence type="ECO:0000256" key="1">
    <source>
        <dbReference type="SAM" id="SignalP"/>
    </source>
</evidence>
<keyword evidence="1" id="KW-0732">Signal</keyword>
<evidence type="ECO:0000313" key="3">
    <source>
        <dbReference type="Proteomes" id="UP000017246"/>
    </source>
</evidence>
<accession>A0A068YC40</accession>
<reference evidence="2" key="2">
    <citation type="submission" date="2015-11" db="EMBL/GenBank/DDBJ databases">
        <authorList>
            <person name="Zhang Y."/>
            <person name="Guo Z."/>
        </authorList>
    </citation>
    <scope>NUCLEOTIDE SEQUENCE</scope>
</reference>
<evidence type="ECO:0000313" key="2">
    <source>
        <dbReference type="EMBL" id="CDS42113.1"/>
    </source>
</evidence>